<evidence type="ECO:0000256" key="2">
    <source>
        <dbReference type="ARBA" id="ARBA00022803"/>
    </source>
</evidence>
<dbReference type="PANTHER" id="PTHR45641">
    <property type="entry name" value="TETRATRICOPEPTIDE REPEAT PROTEIN (AFU_ORTHOLOGUE AFUA_6G03870)"/>
    <property type="match status" value="1"/>
</dbReference>
<accession>A0A8J2STA5</accession>
<proteinExistence type="predicted"/>
<dbReference type="PROSITE" id="PS50005">
    <property type="entry name" value="TPR"/>
    <property type="match status" value="5"/>
</dbReference>
<dbReference type="SMART" id="SM00028">
    <property type="entry name" value="TPR"/>
    <property type="match status" value="8"/>
</dbReference>
<evidence type="ECO:0000256" key="3">
    <source>
        <dbReference type="PROSITE-ProRule" id="PRU00339"/>
    </source>
</evidence>
<organism evidence="4 5">
    <name type="scientific">Pelagomonas calceolata</name>
    <dbReference type="NCBI Taxonomy" id="35677"/>
    <lineage>
        <taxon>Eukaryota</taxon>
        <taxon>Sar</taxon>
        <taxon>Stramenopiles</taxon>
        <taxon>Ochrophyta</taxon>
        <taxon>Pelagophyceae</taxon>
        <taxon>Pelagomonadales</taxon>
        <taxon>Pelagomonadaceae</taxon>
        <taxon>Pelagomonas</taxon>
    </lineage>
</organism>
<gene>
    <name evidence="4" type="ORF">PECAL_6P14000</name>
</gene>
<dbReference type="InterPro" id="IPR011990">
    <property type="entry name" value="TPR-like_helical_dom_sf"/>
</dbReference>
<reference evidence="4" key="1">
    <citation type="submission" date="2021-11" db="EMBL/GenBank/DDBJ databases">
        <authorList>
            <consortium name="Genoscope - CEA"/>
            <person name="William W."/>
        </authorList>
    </citation>
    <scope>NUCLEOTIDE SEQUENCE</scope>
</reference>
<evidence type="ECO:0000313" key="5">
    <source>
        <dbReference type="Proteomes" id="UP000789595"/>
    </source>
</evidence>
<dbReference type="Gene3D" id="3.30.460.10">
    <property type="entry name" value="Beta Polymerase, domain 2"/>
    <property type="match status" value="1"/>
</dbReference>
<dbReference type="OrthoDB" id="69300at2759"/>
<dbReference type="Pfam" id="PF13374">
    <property type="entry name" value="TPR_10"/>
    <property type="match status" value="2"/>
</dbReference>
<keyword evidence="2 3" id="KW-0802">TPR repeat</keyword>
<name>A0A8J2STA5_9STRA</name>
<evidence type="ECO:0000256" key="1">
    <source>
        <dbReference type="ARBA" id="ARBA00022737"/>
    </source>
</evidence>
<feature type="repeat" description="TPR" evidence="3">
    <location>
        <begin position="565"/>
        <end position="598"/>
    </location>
</feature>
<keyword evidence="1" id="KW-0677">Repeat</keyword>
<dbReference type="Gene3D" id="1.25.40.10">
    <property type="entry name" value="Tetratricopeptide repeat domain"/>
    <property type="match status" value="3"/>
</dbReference>
<feature type="repeat" description="TPR" evidence="3">
    <location>
        <begin position="439"/>
        <end position="472"/>
    </location>
</feature>
<dbReference type="InterPro" id="IPR043519">
    <property type="entry name" value="NT_sf"/>
</dbReference>
<protein>
    <recommendedName>
        <fullName evidence="6">RelA/SpoT domain-containing protein</fullName>
    </recommendedName>
</protein>
<dbReference type="InterPro" id="IPR019734">
    <property type="entry name" value="TPR_rpt"/>
</dbReference>
<dbReference type="SUPFAM" id="SSF48452">
    <property type="entry name" value="TPR-like"/>
    <property type="match status" value="3"/>
</dbReference>
<evidence type="ECO:0000313" key="4">
    <source>
        <dbReference type="EMBL" id="CAH0379762.1"/>
    </source>
</evidence>
<feature type="repeat" description="TPR" evidence="3">
    <location>
        <begin position="397"/>
        <end position="430"/>
    </location>
</feature>
<sequence>MGAGGSTEGAHLTRGTSKNNLGVLFDREAEEAFHAAATGPEDELAVPWSVADAYVKTRDERWRDPKHVLFQNLKQFRVARVEIEKIANEKIKGTIREIPWRDGDACQQRGLAGKPAASLDALYAIANLACKVYQVILTDICKGGPPLNLAPLKGRARAEEKARNEYADKQAPCYSWLFDIVRGSVYCDHEDDLVALWKKIEADPRIEIVRTKNRFNPPEFNGYRDIMMNVAVDVDTPAGKISHLCELQIHLTAIKKSEPMHKSHAVYEFFRSFFLGNAEAVEKRLDMFCALPVDDAKDADELVDHVLGSDADASLLEGLCELLTSIQENAGVVKVREAILAEHEREFGAESKEVGGALYDLGLAYYDLGNQAKNRDVLERALPIYEREYGSDSTEMSGLLNNLGNAYGFLGDHAKSRDIYERALAIDERAYGRDHPEVAPTLTSLGDAHNQLGDYAKARDMLERALAIKERAYGRDHVNVASTLTNLGTAYGALGDPAKARDMLERALAIDERTYGRDHPEVAKTLENLGCAYGDLGDNAKLRDMLERVLAIKERAYGSEHPSVAITLNNLGTAYCDLGDPAKARDVLERALAIDERAYGRDHADVAGTLMNLGCAYGDLGDPAKKRDMLERALAIEERAYGPDHIDIAPSLFNLGSLHEDLGEKAKAREFIARALAIAERTYGSDHPRTDMCRRHLAKLSS</sequence>
<dbReference type="Pfam" id="PF13424">
    <property type="entry name" value="TPR_12"/>
    <property type="match status" value="3"/>
</dbReference>
<feature type="repeat" description="TPR" evidence="3">
    <location>
        <begin position="649"/>
        <end position="682"/>
    </location>
</feature>
<dbReference type="AlphaFoldDB" id="A0A8J2STA5"/>
<evidence type="ECO:0008006" key="6">
    <source>
        <dbReference type="Google" id="ProtNLM"/>
    </source>
</evidence>
<dbReference type="SUPFAM" id="SSF81301">
    <property type="entry name" value="Nucleotidyltransferase"/>
    <property type="match status" value="1"/>
</dbReference>
<dbReference type="PANTHER" id="PTHR45641:SF19">
    <property type="entry name" value="NEPHROCYSTIN-3"/>
    <property type="match status" value="1"/>
</dbReference>
<feature type="repeat" description="TPR" evidence="3">
    <location>
        <begin position="481"/>
        <end position="514"/>
    </location>
</feature>
<dbReference type="PRINTS" id="PR00381">
    <property type="entry name" value="KINESINLIGHT"/>
</dbReference>
<comment type="caution">
    <text evidence="4">The sequence shown here is derived from an EMBL/GenBank/DDBJ whole genome shotgun (WGS) entry which is preliminary data.</text>
</comment>
<dbReference type="Proteomes" id="UP000789595">
    <property type="component" value="Unassembled WGS sequence"/>
</dbReference>
<dbReference type="EMBL" id="CAKKNE010000006">
    <property type="protein sequence ID" value="CAH0379762.1"/>
    <property type="molecule type" value="Genomic_DNA"/>
</dbReference>
<keyword evidence="5" id="KW-1185">Reference proteome</keyword>